<dbReference type="PANTHER" id="PTHR30472">
    <property type="entry name" value="FERRIC ENTEROBACTIN TRANSPORT SYSTEM PERMEASE PROTEIN"/>
    <property type="match status" value="1"/>
</dbReference>
<sequence length="340" mass="35129">MTQLSEAGPITRGPSRAWSKLLLVVALLLVAIALSLALGSRSIPLAHLLDWQAAGDDQRIIRELRLPRTLIGLLAGVALGLAGALMQGVSRNPIADPGLLGINAGSALAVVVAITWFDVTSPSRYVWFAFLGGVLAAGVVYGVGSFGIDGGSPLKLTLVGAALTAVVSSFITLILLSNTGSLAQFRFWQVGSLAGRDLGMVRILWPFVLAGIVLSFASARGLNLLALGDDLARGLGQSVAGMRLICLTAVVLLSGAATALAGPIVFVGLVAPHIARHFAGPDYRWIMTYTFFVGPALLLAADVAGRLVVPPGELEAGLAVALIGAPLMIVLVRRLRLGGL</sequence>
<organism evidence="9 10">
    <name type="scientific">Acrocarpospora macrocephala</name>
    <dbReference type="NCBI Taxonomy" id="150177"/>
    <lineage>
        <taxon>Bacteria</taxon>
        <taxon>Bacillati</taxon>
        <taxon>Actinomycetota</taxon>
        <taxon>Actinomycetes</taxon>
        <taxon>Streptosporangiales</taxon>
        <taxon>Streptosporangiaceae</taxon>
        <taxon>Acrocarpospora</taxon>
    </lineage>
</organism>
<evidence type="ECO:0000256" key="6">
    <source>
        <dbReference type="ARBA" id="ARBA00022989"/>
    </source>
</evidence>
<evidence type="ECO:0000256" key="5">
    <source>
        <dbReference type="ARBA" id="ARBA00022692"/>
    </source>
</evidence>
<accession>A0A5M3WJM2</accession>
<dbReference type="OrthoDB" id="9782305at2"/>
<dbReference type="InterPro" id="IPR000522">
    <property type="entry name" value="ABC_transptr_permease_BtuC"/>
</dbReference>
<feature type="transmembrane region" description="Helical" evidence="8">
    <location>
        <begin position="20"/>
        <end position="39"/>
    </location>
</feature>
<feature type="transmembrane region" description="Helical" evidence="8">
    <location>
        <begin position="156"/>
        <end position="176"/>
    </location>
</feature>
<dbReference type="Proteomes" id="UP000331127">
    <property type="component" value="Unassembled WGS sequence"/>
</dbReference>
<feature type="transmembrane region" description="Helical" evidence="8">
    <location>
        <begin position="203"/>
        <end position="222"/>
    </location>
</feature>
<evidence type="ECO:0000256" key="3">
    <source>
        <dbReference type="ARBA" id="ARBA00022448"/>
    </source>
</evidence>
<evidence type="ECO:0000256" key="2">
    <source>
        <dbReference type="ARBA" id="ARBA00007935"/>
    </source>
</evidence>
<reference evidence="9 10" key="1">
    <citation type="submission" date="2019-10" db="EMBL/GenBank/DDBJ databases">
        <title>Whole genome shotgun sequence of Acrocarpospora macrocephala NBRC 16266.</title>
        <authorList>
            <person name="Ichikawa N."/>
            <person name="Kimura A."/>
            <person name="Kitahashi Y."/>
            <person name="Komaki H."/>
            <person name="Oguchi A."/>
        </authorList>
    </citation>
    <scope>NUCLEOTIDE SEQUENCE [LARGE SCALE GENOMIC DNA]</scope>
    <source>
        <strain evidence="9 10">NBRC 16266</strain>
    </source>
</reference>
<dbReference type="AlphaFoldDB" id="A0A5M3WJM2"/>
<gene>
    <name evidence="9" type="ORF">Amac_024220</name>
</gene>
<evidence type="ECO:0000256" key="8">
    <source>
        <dbReference type="SAM" id="Phobius"/>
    </source>
</evidence>
<evidence type="ECO:0000313" key="9">
    <source>
        <dbReference type="EMBL" id="GES08826.1"/>
    </source>
</evidence>
<dbReference type="FunFam" id="1.10.3470.10:FF:000001">
    <property type="entry name" value="Vitamin B12 ABC transporter permease BtuC"/>
    <property type="match status" value="1"/>
</dbReference>
<keyword evidence="6 8" id="KW-1133">Transmembrane helix</keyword>
<proteinExistence type="inferred from homology"/>
<keyword evidence="4" id="KW-1003">Cell membrane</keyword>
<feature type="transmembrane region" description="Helical" evidence="8">
    <location>
        <begin position="283"/>
        <end position="304"/>
    </location>
</feature>
<protein>
    <submittedName>
        <fullName evidence="9">Iron ABC transporter permease</fullName>
    </submittedName>
</protein>
<dbReference type="InterPro" id="IPR037294">
    <property type="entry name" value="ABC_BtuC-like"/>
</dbReference>
<feature type="transmembrane region" description="Helical" evidence="8">
    <location>
        <begin position="316"/>
        <end position="335"/>
    </location>
</feature>
<evidence type="ECO:0000256" key="1">
    <source>
        <dbReference type="ARBA" id="ARBA00004651"/>
    </source>
</evidence>
<dbReference type="EMBL" id="BLAE01000012">
    <property type="protein sequence ID" value="GES08826.1"/>
    <property type="molecule type" value="Genomic_DNA"/>
</dbReference>
<dbReference type="SUPFAM" id="SSF81345">
    <property type="entry name" value="ABC transporter involved in vitamin B12 uptake, BtuC"/>
    <property type="match status" value="1"/>
</dbReference>
<keyword evidence="5 8" id="KW-0812">Transmembrane</keyword>
<evidence type="ECO:0000256" key="4">
    <source>
        <dbReference type="ARBA" id="ARBA00022475"/>
    </source>
</evidence>
<comment type="caution">
    <text evidence="9">The sequence shown here is derived from an EMBL/GenBank/DDBJ whole genome shotgun (WGS) entry which is preliminary data.</text>
</comment>
<keyword evidence="7 8" id="KW-0472">Membrane</keyword>
<keyword evidence="3" id="KW-0813">Transport</keyword>
<feature type="transmembrane region" description="Helical" evidence="8">
    <location>
        <begin position="69"/>
        <end position="86"/>
    </location>
</feature>
<feature type="transmembrane region" description="Helical" evidence="8">
    <location>
        <begin position="125"/>
        <end position="144"/>
    </location>
</feature>
<dbReference type="GO" id="GO:0022857">
    <property type="term" value="F:transmembrane transporter activity"/>
    <property type="evidence" value="ECO:0007669"/>
    <property type="project" value="InterPro"/>
</dbReference>
<dbReference type="PANTHER" id="PTHR30472:SF1">
    <property type="entry name" value="FE(3+) DICITRATE TRANSPORT SYSTEM PERMEASE PROTEIN FECC-RELATED"/>
    <property type="match status" value="1"/>
</dbReference>
<dbReference type="GO" id="GO:0005886">
    <property type="term" value="C:plasma membrane"/>
    <property type="evidence" value="ECO:0007669"/>
    <property type="project" value="UniProtKB-SubCell"/>
</dbReference>
<dbReference type="GO" id="GO:0033214">
    <property type="term" value="P:siderophore-iron import into cell"/>
    <property type="evidence" value="ECO:0007669"/>
    <property type="project" value="TreeGrafter"/>
</dbReference>
<dbReference type="Pfam" id="PF01032">
    <property type="entry name" value="FecCD"/>
    <property type="match status" value="1"/>
</dbReference>
<dbReference type="CDD" id="cd06550">
    <property type="entry name" value="TM_ABC_iron-siderophores_like"/>
    <property type="match status" value="1"/>
</dbReference>
<evidence type="ECO:0000256" key="7">
    <source>
        <dbReference type="ARBA" id="ARBA00023136"/>
    </source>
</evidence>
<dbReference type="Gene3D" id="1.10.3470.10">
    <property type="entry name" value="ABC transporter involved in vitamin B12 uptake, BtuC"/>
    <property type="match status" value="1"/>
</dbReference>
<keyword evidence="10" id="KW-1185">Reference proteome</keyword>
<comment type="subcellular location">
    <subcellularLocation>
        <location evidence="1">Cell membrane</location>
        <topology evidence="1">Multi-pass membrane protein</topology>
    </subcellularLocation>
</comment>
<comment type="similarity">
    <text evidence="2">Belongs to the binding-protein-dependent transport system permease family. FecCD subfamily.</text>
</comment>
<evidence type="ECO:0000313" key="10">
    <source>
        <dbReference type="Proteomes" id="UP000331127"/>
    </source>
</evidence>
<feature type="transmembrane region" description="Helical" evidence="8">
    <location>
        <begin position="98"/>
        <end position="118"/>
    </location>
</feature>
<feature type="transmembrane region" description="Helical" evidence="8">
    <location>
        <begin position="242"/>
        <end position="271"/>
    </location>
</feature>
<dbReference type="RefSeq" id="WP_155354419.1">
    <property type="nucleotide sequence ID" value="NZ_BAAAHL010000060.1"/>
</dbReference>
<name>A0A5M3WJM2_9ACTN</name>